<keyword evidence="3" id="KW-1185">Reference proteome</keyword>
<feature type="region of interest" description="Disordered" evidence="1">
    <location>
        <begin position="89"/>
        <end position="116"/>
    </location>
</feature>
<accession>A0A9P0G3B6</accession>
<organism evidence="2 3">
    <name type="scientific">Diatraea saccharalis</name>
    <name type="common">sugarcane borer</name>
    <dbReference type="NCBI Taxonomy" id="40085"/>
    <lineage>
        <taxon>Eukaryota</taxon>
        <taxon>Metazoa</taxon>
        <taxon>Ecdysozoa</taxon>
        <taxon>Arthropoda</taxon>
        <taxon>Hexapoda</taxon>
        <taxon>Insecta</taxon>
        <taxon>Pterygota</taxon>
        <taxon>Neoptera</taxon>
        <taxon>Endopterygota</taxon>
        <taxon>Lepidoptera</taxon>
        <taxon>Glossata</taxon>
        <taxon>Ditrysia</taxon>
        <taxon>Pyraloidea</taxon>
        <taxon>Crambidae</taxon>
        <taxon>Crambinae</taxon>
        <taxon>Diatraea</taxon>
    </lineage>
</organism>
<dbReference type="OrthoDB" id="75250at2759"/>
<gene>
    <name evidence="2" type="ORF">DIATSA_LOCUS8586</name>
</gene>
<evidence type="ECO:0000256" key="1">
    <source>
        <dbReference type="SAM" id="MobiDB-lite"/>
    </source>
</evidence>
<evidence type="ECO:0000313" key="3">
    <source>
        <dbReference type="Proteomes" id="UP001153714"/>
    </source>
</evidence>
<dbReference type="AlphaFoldDB" id="A0A9P0G3B6"/>
<reference evidence="2" key="2">
    <citation type="submission" date="2022-10" db="EMBL/GenBank/DDBJ databases">
        <authorList>
            <consortium name="ENA_rothamsted_submissions"/>
            <consortium name="culmorum"/>
            <person name="King R."/>
        </authorList>
    </citation>
    <scope>NUCLEOTIDE SEQUENCE</scope>
</reference>
<reference evidence="2" key="1">
    <citation type="submission" date="2021-12" db="EMBL/GenBank/DDBJ databases">
        <authorList>
            <person name="King R."/>
        </authorList>
    </citation>
    <scope>NUCLEOTIDE SEQUENCE</scope>
</reference>
<name>A0A9P0G3B6_9NEOP</name>
<dbReference type="EMBL" id="OU893334">
    <property type="protein sequence ID" value="CAH0758104.1"/>
    <property type="molecule type" value="Genomic_DNA"/>
</dbReference>
<sequence>MSLGSGTLPRVRSAAAVGEGGELSALAGLAACEPAQSRTSIDSGRGEAEARSSAFDELLCRRGNIVRAAPARPHAPAISAAAGILITGMPSTPDLTEPTRPRSNSLGNEEESSAPLTIAEKRQTIHVSPDSPSDLRILTRSESFAGDAQIVQNLQRLSFSGGESCL</sequence>
<protein>
    <submittedName>
        <fullName evidence="2">Uncharacterized protein</fullName>
    </submittedName>
</protein>
<evidence type="ECO:0000313" key="2">
    <source>
        <dbReference type="EMBL" id="CAH0758104.1"/>
    </source>
</evidence>
<proteinExistence type="predicted"/>
<dbReference type="Proteomes" id="UP001153714">
    <property type="component" value="Chromosome 3"/>
</dbReference>